<gene>
    <name evidence="8" type="primary">mqo</name>
    <name evidence="9" type="ORF">DFR76_107230</name>
</gene>
<dbReference type="GO" id="GO:0008924">
    <property type="term" value="F:L-malate dehydrogenase (quinone) activity"/>
    <property type="evidence" value="ECO:0007669"/>
    <property type="project" value="UniProtKB-UniRule"/>
</dbReference>
<keyword evidence="7 8" id="KW-0560">Oxidoreductase</keyword>
<dbReference type="EC" id="1.1.5.4" evidence="8"/>
<dbReference type="EMBL" id="QQBC01000007">
    <property type="protein sequence ID" value="RDI64853.1"/>
    <property type="molecule type" value="Genomic_DNA"/>
</dbReference>
<dbReference type="GO" id="GO:0006099">
    <property type="term" value="P:tricarboxylic acid cycle"/>
    <property type="evidence" value="ECO:0007669"/>
    <property type="project" value="UniProtKB-UniRule"/>
</dbReference>
<evidence type="ECO:0000313" key="9">
    <source>
        <dbReference type="EMBL" id="RDI64853.1"/>
    </source>
</evidence>
<dbReference type="InterPro" id="IPR036188">
    <property type="entry name" value="FAD/NAD-bd_sf"/>
</dbReference>
<dbReference type="Gene3D" id="3.50.50.60">
    <property type="entry name" value="FAD/NAD(P)-binding domain"/>
    <property type="match status" value="1"/>
</dbReference>
<dbReference type="NCBIfam" id="TIGR01320">
    <property type="entry name" value="mal_quin_oxido"/>
    <property type="match status" value="1"/>
</dbReference>
<dbReference type="NCBIfam" id="NF003606">
    <property type="entry name" value="PRK05257.2-1"/>
    <property type="match status" value="1"/>
</dbReference>
<keyword evidence="6 8" id="KW-0274">FAD</keyword>
<dbReference type="GO" id="GO:0047545">
    <property type="term" value="F:(S)-2-hydroxyglutarate dehydrogenase activity"/>
    <property type="evidence" value="ECO:0007669"/>
    <property type="project" value="TreeGrafter"/>
</dbReference>
<name>A0A370I289_9NOCA</name>
<organism evidence="9 10">
    <name type="scientific">Nocardia pseudobrasiliensis</name>
    <dbReference type="NCBI Taxonomy" id="45979"/>
    <lineage>
        <taxon>Bacteria</taxon>
        <taxon>Bacillati</taxon>
        <taxon>Actinomycetota</taxon>
        <taxon>Actinomycetes</taxon>
        <taxon>Mycobacteriales</taxon>
        <taxon>Nocardiaceae</taxon>
        <taxon>Nocardia</taxon>
    </lineage>
</organism>
<comment type="pathway">
    <text evidence="3 8">Carbohydrate metabolism; tricarboxylic acid cycle; oxaloacetate from (S)-malate (quinone route): step 1/1.</text>
</comment>
<dbReference type="Pfam" id="PF06039">
    <property type="entry name" value="Mqo"/>
    <property type="match status" value="1"/>
</dbReference>
<evidence type="ECO:0000256" key="1">
    <source>
        <dbReference type="ARBA" id="ARBA00001139"/>
    </source>
</evidence>
<comment type="similarity">
    <text evidence="8">Belongs to the MQO family.</text>
</comment>
<protein>
    <recommendedName>
        <fullName evidence="8">Probable malate:quinone oxidoreductase</fullName>
        <ecNumber evidence="8">1.1.5.4</ecNumber>
    </recommendedName>
    <alternativeName>
        <fullName evidence="8">MQO</fullName>
    </alternativeName>
    <alternativeName>
        <fullName evidence="8">Malate dehydrogenase [quinone]</fullName>
    </alternativeName>
</protein>
<dbReference type="Proteomes" id="UP000254869">
    <property type="component" value="Unassembled WGS sequence"/>
</dbReference>
<comment type="cofactor">
    <cofactor evidence="2 8">
        <name>FAD</name>
        <dbReference type="ChEBI" id="CHEBI:57692"/>
    </cofactor>
</comment>
<evidence type="ECO:0000256" key="8">
    <source>
        <dbReference type="HAMAP-Rule" id="MF_00212"/>
    </source>
</evidence>
<dbReference type="PANTHER" id="PTHR43104">
    <property type="entry name" value="L-2-HYDROXYGLUTARATE DEHYDROGENASE, MITOCHONDRIAL"/>
    <property type="match status" value="1"/>
</dbReference>
<comment type="catalytic activity">
    <reaction evidence="1 8">
        <text>(S)-malate + a quinone = a quinol + oxaloacetate</text>
        <dbReference type="Rhea" id="RHEA:46012"/>
        <dbReference type="ChEBI" id="CHEBI:15589"/>
        <dbReference type="ChEBI" id="CHEBI:16452"/>
        <dbReference type="ChEBI" id="CHEBI:24646"/>
        <dbReference type="ChEBI" id="CHEBI:132124"/>
        <dbReference type="EC" id="1.1.5.4"/>
    </reaction>
</comment>
<evidence type="ECO:0000256" key="6">
    <source>
        <dbReference type="ARBA" id="ARBA00022827"/>
    </source>
</evidence>
<proteinExistence type="inferred from homology"/>
<dbReference type="InterPro" id="IPR006231">
    <property type="entry name" value="MQO"/>
</dbReference>
<dbReference type="PANTHER" id="PTHR43104:SF2">
    <property type="entry name" value="L-2-HYDROXYGLUTARATE DEHYDROGENASE, MITOCHONDRIAL"/>
    <property type="match status" value="1"/>
</dbReference>
<sequence>MPDTSEIHDVVLIGGGIMSTTLGALLTTVRPDWSTVLYERLDELAGESSHAWNNAGTGHSGFCELNYMPDPTDSTRAEEIARLFHLSRQFWASLVDQGRLPEPGGFVRSTPHLDVVFGARDIAYLRARFEALRRLPLFSAMRYSEDRDTIARWAPLIMRGRDAGEPVAATRYEAGTDVDFGALTRALADAMTEAGARIRTGHEVIGLRRTADGLWTVRVRNRNTKQRTVVRTRFVFVGAGGYALKLLQRARVPEVRGYAVFPFGARFLRTDNPEVVRRHDAKVYGRAALGAPPMSVPHLDRRFVDGRESLLFGPYPTFSTKLLTRGRPIDLFTTLRPHNLVVLLSAGVRNLGLVRYLVVQLLSSRRARFAQLQRFCPDAEPADWYAIQSGQRAQLVKPDARGFGELTFGTELITGADGAIAGLLGASPGASTAPAIMVELLRRCFPDEAAAWEPTLRALMPGLAEPVDADERTVAEALTRTGTRLKLA</sequence>
<dbReference type="HAMAP" id="MF_00212">
    <property type="entry name" value="MQO"/>
    <property type="match status" value="1"/>
</dbReference>
<keyword evidence="10" id="KW-1185">Reference proteome</keyword>
<evidence type="ECO:0000256" key="5">
    <source>
        <dbReference type="ARBA" id="ARBA00022630"/>
    </source>
</evidence>
<keyword evidence="4 8" id="KW-0816">Tricarboxylic acid cycle</keyword>
<evidence type="ECO:0000313" key="10">
    <source>
        <dbReference type="Proteomes" id="UP000254869"/>
    </source>
</evidence>
<evidence type="ECO:0000256" key="3">
    <source>
        <dbReference type="ARBA" id="ARBA00005012"/>
    </source>
</evidence>
<comment type="caution">
    <text evidence="9">The sequence shown here is derived from an EMBL/GenBank/DDBJ whole genome shotgun (WGS) entry which is preliminary data.</text>
</comment>
<dbReference type="AlphaFoldDB" id="A0A370I289"/>
<dbReference type="UniPathway" id="UPA00223">
    <property type="reaction ID" value="UER01008"/>
</dbReference>
<keyword evidence="5 8" id="KW-0285">Flavoprotein</keyword>
<accession>A0A370I289</accession>
<dbReference type="Gene3D" id="3.30.9.10">
    <property type="entry name" value="D-Amino Acid Oxidase, subunit A, domain 2"/>
    <property type="match status" value="1"/>
</dbReference>
<evidence type="ECO:0000256" key="4">
    <source>
        <dbReference type="ARBA" id="ARBA00022532"/>
    </source>
</evidence>
<dbReference type="RefSeq" id="WP_067996251.1">
    <property type="nucleotide sequence ID" value="NZ_QQBC01000007.1"/>
</dbReference>
<evidence type="ECO:0000256" key="2">
    <source>
        <dbReference type="ARBA" id="ARBA00001974"/>
    </source>
</evidence>
<dbReference type="NCBIfam" id="NF003611">
    <property type="entry name" value="PRK05257.3-2"/>
    <property type="match status" value="1"/>
</dbReference>
<dbReference type="STRING" id="1210086.GCA_001613105_02347"/>
<dbReference type="SUPFAM" id="SSF51905">
    <property type="entry name" value="FAD/NAD(P)-binding domain"/>
    <property type="match status" value="1"/>
</dbReference>
<evidence type="ECO:0000256" key="7">
    <source>
        <dbReference type="ARBA" id="ARBA00023002"/>
    </source>
</evidence>
<reference evidence="9 10" key="1">
    <citation type="submission" date="2018-07" db="EMBL/GenBank/DDBJ databases">
        <title>Genomic Encyclopedia of Type Strains, Phase IV (KMG-IV): sequencing the most valuable type-strain genomes for metagenomic binning, comparative biology and taxonomic classification.</title>
        <authorList>
            <person name="Goeker M."/>
        </authorList>
    </citation>
    <scope>NUCLEOTIDE SEQUENCE [LARGE SCALE GENOMIC DNA]</scope>
    <source>
        <strain evidence="9 10">DSM 44290</strain>
    </source>
</reference>